<sequence>MLAVEPMARKKSFQFFANSPRKVAWPGFSRKLLSQTPFGHIMGEWRQALLYSPCCLRRLRVRIVENCKGWKHEAYARCPGCRQFWRVSLVLTELGFARKAKLSSILTSRKQLKTPPKLR</sequence>
<protein>
    <submittedName>
        <fullName evidence="1">Uncharacterized protein</fullName>
    </submittedName>
</protein>
<dbReference type="EMBL" id="LAZR01002245">
    <property type="protein sequence ID" value="KKN32543.1"/>
    <property type="molecule type" value="Genomic_DNA"/>
</dbReference>
<dbReference type="AlphaFoldDB" id="A0A0F9STI4"/>
<proteinExistence type="predicted"/>
<organism evidence="1">
    <name type="scientific">marine sediment metagenome</name>
    <dbReference type="NCBI Taxonomy" id="412755"/>
    <lineage>
        <taxon>unclassified sequences</taxon>
        <taxon>metagenomes</taxon>
        <taxon>ecological metagenomes</taxon>
    </lineage>
</organism>
<evidence type="ECO:0000313" key="1">
    <source>
        <dbReference type="EMBL" id="KKN32543.1"/>
    </source>
</evidence>
<comment type="caution">
    <text evidence="1">The sequence shown here is derived from an EMBL/GenBank/DDBJ whole genome shotgun (WGS) entry which is preliminary data.</text>
</comment>
<name>A0A0F9STI4_9ZZZZ</name>
<accession>A0A0F9STI4</accession>
<gene>
    <name evidence="1" type="ORF">LCGC14_0812670</name>
</gene>
<reference evidence="1" key="1">
    <citation type="journal article" date="2015" name="Nature">
        <title>Complex archaea that bridge the gap between prokaryotes and eukaryotes.</title>
        <authorList>
            <person name="Spang A."/>
            <person name="Saw J.H."/>
            <person name="Jorgensen S.L."/>
            <person name="Zaremba-Niedzwiedzka K."/>
            <person name="Martijn J."/>
            <person name="Lind A.E."/>
            <person name="van Eijk R."/>
            <person name="Schleper C."/>
            <person name="Guy L."/>
            <person name="Ettema T.J."/>
        </authorList>
    </citation>
    <scope>NUCLEOTIDE SEQUENCE</scope>
</reference>